<evidence type="ECO:0000256" key="2">
    <source>
        <dbReference type="ARBA" id="ARBA00022737"/>
    </source>
</evidence>
<dbReference type="PROSITE" id="PS50294">
    <property type="entry name" value="WD_REPEATS_REGION"/>
    <property type="match status" value="3"/>
</dbReference>
<organism evidence="4 5">
    <name type="scientific">Limnoraphis robusta CCNP1315</name>
    <dbReference type="NCBI Taxonomy" id="3110306"/>
    <lineage>
        <taxon>Bacteria</taxon>
        <taxon>Bacillati</taxon>
        <taxon>Cyanobacteriota</taxon>
        <taxon>Cyanophyceae</taxon>
        <taxon>Oscillatoriophycideae</taxon>
        <taxon>Oscillatoriales</taxon>
        <taxon>Sirenicapillariaceae</taxon>
        <taxon>Limnoraphis</taxon>
    </lineage>
</organism>
<dbReference type="PANTHER" id="PTHR22847:SF637">
    <property type="entry name" value="WD REPEAT DOMAIN 5B"/>
    <property type="match status" value="1"/>
</dbReference>
<keyword evidence="1 3" id="KW-0853">WD repeat</keyword>
<dbReference type="RefSeq" id="WP_323275663.1">
    <property type="nucleotide sequence ID" value="NZ_JAYGHT010000079.1"/>
</dbReference>
<feature type="repeat" description="WD" evidence="3">
    <location>
        <begin position="5"/>
        <end position="37"/>
    </location>
</feature>
<sequence>MLNNFSEHSTSVYNVDFNPDGQTLTSASANGVIKVWKPDGTLIHSWTGHNLAVNSIRFSPNGSMIASGSDDQMVKFWKPDGTWRATLPGHLGAVRSLSFSPDNKTLASGGDDKTIILWNLEGLEVDNLLKHSCDWLQDYFNNSNVDLSQEDRRVCDGIKTSGS</sequence>
<dbReference type="PROSITE" id="PS00678">
    <property type="entry name" value="WD_REPEATS_1"/>
    <property type="match status" value="1"/>
</dbReference>
<dbReference type="InterPro" id="IPR036322">
    <property type="entry name" value="WD40_repeat_dom_sf"/>
</dbReference>
<dbReference type="InterPro" id="IPR020472">
    <property type="entry name" value="WD40_PAC1"/>
</dbReference>
<reference evidence="4 5" key="1">
    <citation type="submission" date="2023-12" db="EMBL/GenBank/DDBJ databases">
        <title>Baltic Sea Cyanobacteria.</title>
        <authorList>
            <person name="Delbaje E."/>
            <person name="Fewer D.P."/>
            <person name="Shishido T.K."/>
        </authorList>
    </citation>
    <scope>NUCLEOTIDE SEQUENCE [LARGE SCALE GENOMIC DNA]</scope>
    <source>
        <strain evidence="4 5">CCNP 1315</strain>
    </source>
</reference>
<dbReference type="InterPro" id="IPR001680">
    <property type="entry name" value="WD40_rpt"/>
</dbReference>
<evidence type="ECO:0000313" key="5">
    <source>
        <dbReference type="Proteomes" id="UP001301728"/>
    </source>
</evidence>
<feature type="repeat" description="WD" evidence="3">
    <location>
        <begin position="87"/>
        <end position="121"/>
    </location>
</feature>
<dbReference type="PANTHER" id="PTHR22847">
    <property type="entry name" value="WD40 REPEAT PROTEIN"/>
    <property type="match status" value="1"/>
</dbReference>
<dbReference type="Pfam" id="PF00400">
    <property type="entry name" value="WD40"/>
    <property type="match status" value="3"/>
</dbReference>
<dbReference type="EMBL" id="JAYGHT010000079">
    <property type="protein sequence ID" value="MEA5520374.1"/>
    <property type="molecule type" value="Genomic_DNA"/>
</dbReference>
<feature type="repeat" description="WD" evidence="3">
    <location>
        <begin position="46"/>
        <end position="78"/>
    </location>
</feature>
<proteinExistence type="predicted"/>
<evidence type="ECO:0000313" key="4">
    <source>
        <dbReference type="EMBL" id="MEA5520374.1"/>
    </source>
</evidence>
<name>A0ABU5TZK6_9CYAN</name>
<evidence type="ECO:0000256" key="3">
    <source>
        <dbReference type="PROSITE-ProRule" id="PRU00221"/>
    </source>
</evidence>
<protein>
    <submittedName>
        <fullName evidence="4">Uncharacterized protein</fullName>
    </submittedName>
</protein>
<dbReference type="PRINTS" id="PR00320">
    <property type="entry name" value="GPROTEINBRPT"/>
</dbReference>
<dbReference type="PROSITE" id="PS50082">
    <property type="entry name" value="WD_REPEATS_2"/>
    <property type="match status" value="3"/>
</dbReference>
<dbReference type="SMART" id="SM00320">
    <property type="entry name" value="WD40"/>
    <property type="match status" value="3"/>
</dbReference>
<accession>A0ABU5TZK6</accession>
<gene>
    <name evidence="4" type="ORF">VB854_15600</name>
</gene>
<keyword evidence="2" id="KW-0677">Repeat</keyword>
<dbReference type="Proteomes" id="UP001301728">
    <property type="component" value="Unassembled WGS sequence"/>
</dbReference>
<dbReference type="InterPro" id="IPR015943">
    <property type="entry name" value="WD40/YVTN_repeat-like_dom_sf"/>
</dbReference>
<dbReference type="SUPFAM" id="SSF50978">
    <property type="entry name" value="WD40 repeat-like"/>
    <property type="match status" value="1"/>
</dbReference>
<keyword evidence="5" id="KW-1185">Reference proteome</keyword>
<comment type="caution">
    <text evidence="4">The sequence shown here is derived from an EMBL/GenBank/DDBJ whole genome shotgun (WGS) entry which is preliminary data.</text>
</comment>
<dbReference type="InterPro" id="IPR019775">
    <property type="entry name" value="WD40_repeat_CS"/>
</dbReference>
<evidence type="ECO:0000256" key="1">
    <source>
        <dbReference type="ARBA" id="ARBA00022574"/>
    </source>
</evidence>
<dbReference type="Gene3D" id="2.130.10.10">
    <property type="entry name" value="YVTN repeat-like/Quinoprotein amine dehydrogenase"/>
    <property type="match status" value="1"/>
</dbReference>